<dbReference type="AlphaFoldDB" id="A0A177N2X1"/>
<feature type="transmembrane region" description="Helical" evidence="1">
    <location>
        <begin position="34"/>
        <end position="56"/>
    </location>
</feature>
<accession>A0A177N2X1</accession>
<proteinExistence type="predicted"/>
<feature type="transmembrane region" description="Helical" evidence="1">
    <location>
        <begin position="90"/>
        <end position="112"/>
    </location>
</feature>
<dbReference type="EMBL" id="LUUJ01000120">
    <property type="protein sequence ID" value="OAI11519.1"/>
    <property type="molecule type" value="Genomic_DNA"/>
</dbReference>
<protein>
    <submittedName>
        <fullName evidence="2">Uncharacterized protein</fullName>
    </submittedName>
</protein>
<organism evidence="2 3">
    <name type="scientific">Methylomonas koyamae</name>
    <dbReference type="NCBI Taxonomy" id="702114"/>
    <lineage>
        <taxon>Bacteria</taxon>
        <taxon>Pseudomonadati</taxon>
        <taxon>Pseudomonadota</taxon>
        <taxon>Gammaproteobacteria</taxon>
        <taxon>Methylococcales</taxon>
        <taxon>Methylococcaceae</taxon>
        <taxon>Methylomonas</taxon>
    </lineage>
</organism>
<comment type="caution">
    <text evidence="2">The sequence shown here is derived from an EMBL/GenBank/DDBJ whole genome shotgun (WGS) entry which is preliminary data.</text>
</comment>
<dbReference type="Proteomes" id="UP000077857">
    <property type="component" value="Unassembled WGS sequence"/>
</dbReference>
<name>A0A177N2X1_9GAMM</name>
<keyword evidence="1" id="KW-0812">Transmembrane</keyword>
<evidence type="ECO:0000256" key="1">
    <source>
        <dbReference type="SAM" id="Phobius"/>
    </source>
</evidence>
<reference evidence="2 3" key="1">
    <citation type="submission" date="2016-03" db="EMBL/GenBank/DDBJ databases">
        <authorList>
            <person name="Ploux O."/>
        </authorList>
    </citation>
    <scope>NUCLEOTIDE SEQUENCE [LARGE SCALE GENOMIC DNA]</scope>
    <source>
        <strain evidence="2 3">R-45378</strain>
    </source>
</reference>
<keyword evidence="1" id="KW-0472">Membrane</keyword>
<evidence type="ECO:0000313" key="3">
    <source>
        <dbReference type="Proteomes" id="UP000077857"/>
    </source>
</evidence>
<evidence type="ECO:0000313" key="2">
    <source>
        <dbReference type="EMBL" id="OAI11519.1"/>
    </source>
</evidence>
<keyword evidence="1" id="KW-1133">Transmembrane helix</keyword>
<gene>
    <name evidence="2" type="ORF">A1507_20315</name>
</gene>
<sequence>MTTVILNKLFIITLSFSFLWLVSDQISASGQLSLIAFFGVVLFGTTLLAEILFQSIEYLAERFSHDSKHYWALIVMLSITTMYLRDDMTGYIGVFFLVVILRGLIVGTIQLLSSSR</sequence>